<keyword evidence="3" id="KW-1185">Reference proteome</keyword>
<evidence type="ECO:0000313" key="2">
    <source>
        <dbReference type="EMBL" id="KAK4432567.1"/>
    </source>
</evidence>
<protein>
    <submittedName>
        <fullName evidence="2">F-box/kelch-repeat protein</fullName>
    </submittedName>
</protein>
<dbReference type="PANTHER" id="PTHR33127:SF5">
    <property type="entry name" value="TRANSMEMBRANE PROTEIN"/>
    <property type="match status" value="1"/>
</dbReference>
<dbReference type="InterPro" id="IPR036047">
    <property type="entry name" value="F-box-like_dom_sf"/>
</dbReference>
<sequence length="369" mass="42048">MAGGRRTKLEKLVDTIKEDQRVSSGLEEQNSAVPDLPSELWERIFSPLDLRDNIRAAAVCKSWQAVATSVRKSDRPPWLMICPNFGNSYDFYDPTKRKTHSLDLPELKGSEFCYAKDGWLLVFKPRTQGFFFFSPHTLELIKLPTLHFAHQIVAFSAAPTSDNCIVFTVEHVNPMAVAVSTCRPGDDAWTTINFENPQSIVSSIWTNIVFSKGHFYCLSLTGWLGVYNPNNGIWAVLSVPPPNCTEYFPPRNWWKGKFMAEYNGDIFLVYTCAAVKPIIYKLDEMKQVWVEMVSLGGMTFFANFLSSHVRADLVAKMRNTVYFSKALCHGKCCFTYSVDLGRYYPRKRPCNCGQHDPFKSIWIEPPEDV</sequence>
<evidence type="ECO:0000259" key="1">
    <source>
        <dbReference type="PROSITE" id="PS50181"/>
    </source>
</evidence>
<reference evidence="2" key="2">
    <citation type="journal article" date="2024" name="Plant">
        <title>Genomic evolution and insights into agronomic trait innovations of Sesamum species.</title>
        <authorList>
            <person name="Miao H."/>
            <person name="Wang L."/>
            <person name="Qu L."/>
            <person name="Liu H."/>
            <person name="Sun Y."/>
            <person name="Le M."/>
            <person name="Wang Q."/>
            <person name="Wei S."/>
            <person name="Zheng Y."/>
            <person name="Lin W."/>
            <person name="Duan Y."/>
            <person name="Cao H."/>
            <person name="Xiong S."/>
            <person name="Wang X."/>
            <person name="Wei L."/>
            <person name="Li C."/>
            <person name="Ma Q."/>
            <person name="Ju M."/>
            <person name="Zhao R."/>
            <person name="Li G."/>
            <person name="Mu C."/>
            <person name="Tian Q."/>
            <person name="Mei H."/>
            <person name="Zhang T."/>
            <person name="Gao T."/>
            <person name="Zhang H."/>
        </authorList>
    </citation>
    <scope>NUCLEOTIDE SEQUENCE</scope>
    <source>
        <strain evidence="2">3651</strain>
    </source>
</reference>
<dbReference type="PANTHER" id="PTHR33127">
    <property type="entry name" value="TRANSMEMBRANE PROTEIN"/>
    <property type="match status" value="1"/>
</dbReference>
<name>A0AAE1YM51_9LAMI</name>
<dbReference type="SUPFAM" id="SSF50965">
    <property type="entry name" value="Galactose oxidase, central domain"/>
    <property type="match status" value="1"/>
</dbReference>
<comment type="caution">
    <text evidence="2">The sequence shown here is derived from an EMBL/GenBank/DDBJ whole genome shotgun (WGS) entry which is preliminary data.</text>
</comment>
<gene>
    <name evidence="2" type="ORF">Salat_1018900</name>
</gene>
<dbReference type="Pfam" id="PF12937">
    <property type="entry name" value="F-box-like"/>
    <property type="match status" value="1"/>
</dbReference>
<accession>A0AAE1YM51</accession>
<dbReference type="Gene3D" id="1.20.1280.50">
    <property type="match status" value="1"/>
</dbReference>
<organism evidence="2 3">
    <name type="scientific">Sesamum alatum</name>
    <dbReference type="NCBI Taxonomy" id="300844"/>
    <lineage>
        <taxon>Eukaryota</taxon>
        <taxon>Viridiplantae</taxon>
        <taxon>Streptophyta</taxon>
        <taxon>Embryophyta</taxon>
        <taxon>Tracheophyta</taxon>
        <taxon>Spermatophyta</taxon>
        <taxon>Magnoliopsida</taxon>
        <taxon>eudicotyledons</taxon>
        <taxon>Gunneridae</taxon>
        <taxon>Pentapetalae</taxon>
        <taxon>asterids</taxon>
        <taxon>lamiids</taxon>
        <taxon>Lamiales</taxon>
        <taxon>Pedaliaceae</taxon>
        <taxon>Sesamum</taxon>
    </lineage>
</organism>
<dbReference type="EMBL" id="JACGWO010000003">
    <property type="protein sequence ID" value="KAK4432567.1"/>
    <property type="molecule type" value="Genomic_DNA"/>
</dbReference>
<dbReference type="InterPro" id="IPR005174">
    <property type="entry name" value="KIB1-4_b-propeller"/>
</dbReference>
<dbReference type="CDD" id="cd09917">
    <property type="entry name" value="F-box_SF"/>
    <property type="match status" value="1"/>
</dbReference>
<dbReference type="PROSITE" id="PS50181">
    <property type="entry name" value="FBOX"/>
    <property type="match status" value="1"/>
</dbReference>
<dbReference type="Proteomes" id="UP001293254">
    <property type="component" value="Unassembled WGS sequence"/>
</dbReference>
<dbReference type="Pfam" id="PF03478">
    <property type="entry name" value="Beta-prop_KIB1-4"/>
    <property type="match status" value="1"/>
</dbReference>
<reference evidence="2" key="1">
    <citation type="submission" date="2020-06" db="EMBL/GenBank/DDBJ databases">
        <authorList>
            <person name="Li T."/>
            <person name="Hu X."/>
            <person name="Zhang T."/>
            <person name="Song X."/>
            <person name="Zhang H."/>
            <person name="Dai N."/>
            <person name="Sheng W."/>
            <person name="Hou X."/>
            <person name="Wei L."/>
        </authorList>
    </citation>
    <scope>NUCLEOTIDE SEQUENCE</scope>
    <source>
        <strain evidence="2">3651</strain>
        <tissue evidence="2">Leaf</tissue>
    </source>
</reference>
<dbReference type="SUPFAM" id="SSF81383">
    <property type="entry name" value="F-box domain"/>
    <property type="match status" value="1"/>
</dbReference>
<dbReference type="InterPro" id="IPR001810">
    <property type="entry name" value="F-box_dom"/>
</dbReference>
<evidence type="ECO:0000313" key="3">
    <source>
        <dbReference type="Proteomes" id="UP001293254"/>
    </source>
</evidence>
<dbReference type="AlphaFoldDB" id="A0AAE1YM51"/>
<dbReference type="InterPro" id="IPR011043">
    <property type="entry name" value="Gal_Oxase/kelch_b-propeller"/>
</dbReference>
<feature type="domain" description="F-box" evidence="1">
    <location>
        <begin position="30"/>
        <end position="81"/>
    </location>
</feature>
<proteinExistence type="predicted"/>